<evidence type="ECO:0000313" key="1">
    <source>
        <dbReference type="EMBL" id="KFI71805.1"/>
    </source>
</evidence>
<sequence>MIFRPDARWTFRHVARPMAAALIVEIWDGYAHGRWLRGVSD</sequence>
<comment type="caution">
    <text evidence="1">The sequence shown here is derived from an EMBL/GenBank/DDBJ whole genome shotgun (WGS) entry which is preliminary data.</text>
</comment>
<proteinExistence type="predicted"/>
<accession>A0A087BLA5</accession>
<protein>
    <recommendedName>
        <fullName evidence="3">Transposase</fullName>
    </recommendedName>
</protein>
<dbReference type="Proteomes" id="UP000029014">
    <property type="component" value="Unassembled WGS sequence"/>
</dbReference>
<organism evidence="1 2">
    <name type="scientific">Bifidobacterium minimum</name>
    <dbReference type="NCBI Taxonomy" id="1693"/>
    <lineage>
        <taxon>Bacteria</taxon>
        <taxon>Bacillati</taxon>
        <taxon>Actinomycetota</taxon>
        <taxon>Actinomycetes</taxon>
        <taxon>Bifidobacteriales</taxon>
        <taxon>Bifidobacteriaceae</taxon>
        <taxon>Bifidobacterium</taxon>
    </lineage>
</organism>
<keyword evidence="2" id="KW-1185">Reference proteome</keyword>
<evidence type="ECO:0000313" key="2">
    <source>
        <dbReference type="Proteomes" id="UP000029014"/>
    </source>
</evidence>
<dbReference type="AlphaFoldDB" id="A0A087BLA5"/>
<dbReference type="EMBL" id="JGZD01000012">
    <property type="protein sequence ID" value="KFI71805.1"/>
    <property type="molecule type" value="Genomic_DNA"/>
</dbReference>
<name>A0A087BLA5_9BIFI</name>
<evidence type="ECO:0008006" key="3">
    <source>
        <dbReference type="Google" id="ProtNLM"/>
    </source>
</evidence>
<dbReference type="STRING" id="1693.BMIN_1470"/>
<gene>
    <name evidence="1" type="ORF">BMIN_1470</name>
</gene>
<reference evidence="1 2" key="1">
    <citation type="submission" date="2014-03" db="EMBL/GenBank/DDBJ databases">
        <title>Genomics of Bifidobacteria.</title>
        <authorList>
            <person name="Ventura M."/>
            <person name="Milani C."/>
            <person name="Lugli G.A."/>
        </authorList>
    </citation>
    <scope>NUCLEOTIDE SEQUENCE [LARGE SCALE GENOMIC DNA]</scope>
    <source>
        <strain evidence="1 2">LMG 11592</strain>
    </source>
</reference>